<dbReference type="GO" id="GO:0030036">
    <property type="term" value="P:actin cytoskeleton organization"/>
    <property type="evidence" value="ECO:0007669"/>
    <property type="project" value="InterPro"/>
</dbReference>
<feature type="region of interest" description="Disordered" evidence="5">
    <location>
        <begin position="1057"/>
        <end position="1087"/>
    </location>
</feature>
<feature type="repeat" description="Filamin" evidence="4">
    <location>
        <begin position="251"/>
        <end position="331"/>
    </location>
</feature>
<feature type="repeat" description="Filamin" evidence="4">
    <location>
        <begin position="951"/>
        <end position="1043"/>
    </location>
</feature>
<dbReference type="SMART" id="SM00557">
    <property type="entry name" value="IG_FLMN"/>
    <property type="match status" value="17"/>
</dbReference>
<dbReference type="GeneID" id="9808384"/>
<protein>
    <recommendedName>
        <fullName evidence="6">Calponin-homology (CH) domain-containing protein</fullName>
    </recommendedName>
</protein>
<feature type="domain" description="Calponin-homology (CH)" evidence="6">
    <location>
        <begin position="26"/>
        <end position="132"/>
    </location>
</feature>
<evidence type="ECO:0000256" key="4">
    <source>
        <dbReference type="PROSITE-ProRule" id="PRU00087"/>
    </source>
</evidence>
<dbReference type="InterPro" id="IPR001715">
    <property type="entry name" value="CH_dom"/>
</dbReference>
<dbReference type="PROSITE" id="PS50021">
    <property type="entry name" value="CH"/>
    <property type="match status" value="2"/>
</dbReference>
<feature type="compositionally biased region" description="Basic and acidic residues" evidence="5">
    <location>
        <begin position="1605"/>
        <end position="1625"/>
    </location>
</feature>
<dbReference type="PROSITE" id="PS50194">
    <property type="entry name" value="FILAMIN_REPEAT"/>
    <property type="match status" value="17"/>
</dbReference>
<dbReference type="PROSITE" id="PS00019">
    <property type="entry name" value="ACTININ_1"/>
    <property type="match status" value="1"/>
</dbReference>
<dbReference type="GO" id="GO:0051015">
    <property type="term" value="F:actin filament binding"/>
    <property type="evidence" value="ECO:0007669"/>
    <property type="project" value="InterPro"/>
</dbReference>
<feature type="repeat" description="Filamin" evidence="4">
    <location>
        <begin position="825"/>
        <end position="916"/>
    </location>
</feature>
<evidence type="ECO:0000256" key="3">
    <source>
        <dbReference type="ARBA" id="ARBA00023203"/>
    </source>
</evidence>
<evidence type="ECO:0000256" key="5">
    <source>
        <dbReference type="SAM" id="MobiDB-lite"/>
    </source>
</evidence>
<dbReference type="Pfam" id="PF00630">
    <property type="entry name" value="Filamin"/>
    <property type="match status" value="15"/>
</dbReference>
<dbReference type="Gene3D" id="2.60.40.10">
    <property type="entry name" value="Immunoglobulins"/>
    <property type="match status" value="18"/>
</dbReference>
<feature type="repeat" description="Filamin" evidence="4">
    <location>
        <begin position="2304"/>
        <end position="2395"/>
    </location>
</feature>
<evidence type="ECO:0000256" key="2">
    <source>
        <dbReference type="ARBA" id="ARBA00022737"/>
    </source>
</evidence>
<feature type="repeat" description="Filamin" evidence="4">
    <location>
        <begin position="2113"/>
        <end position="2205"/>
    </location>
</feature>
<dbReference type="SUPFAM" id="SSF81296">
    <property type="entry name" value="E set domains"/>
    <property type="match status" value="18"/>
</dbReference>
<feature type="repeat" description="Filamin" evidence="4">
    <location>
        <begin position="363"/>
        <end position="441"/>
    </location>
</feature>
<dbReference type="InterPro" id="IPR001589">
    <property type="entry name" value="Actinin_actin-bd_CS"/>
</dbReference>
<dbReference type="RefSeq" id="XP_053586233.1">
    <property type="nucleotide sequence ID" value="XM_053731461.1"/>
</dbReference>
<dbReference type="InterPro" id="IPR001298">
    <property type="entry name" value="Filamin/ABP280_rpt"/>
</dbReference>
<feature type="repeat" description="Filamin" evidence="4">
    <location>
        <begin position="1920"/>
        <end position="2012"/>
    </location>
</feature>
<proteinExistence type="inferred from homology"/>
<dbReference type="FunFam" id="2.60.40.10:FF:001886">
    <property type="entry name" value="FiLamiN (Actin binding protein) homolog"/>
    <property type="match status" value="1"/>
</dbReference>
<dbReference type="SUPFAM" id="SSF47576">
    <property type="entry name" value="Calponin-homology domain, CH-domain"/>
    <property type="match status" value="1"/>
</dbReference>
<comment type="caution">
    <text evidence="7">The sequence shown here is derived from an EMBL/GenBank/DDBJ whole genome shotgun (WGS) entry which is preliminary data.</text>
</comment>
<organism evidence="7 8">
    <name type="scientific">Caenorhabditis remanei</name>
    <name type="common">Caenorhabditis vulgaris</name>
    <dbReference type="NCBI Taxonomy" id="31234"/>
    <lineage>
        <taxon>Eukaryota</taxon>
        <taxon>Metazoa</taxon>
        <taxon>Ecdysozoa</taxon>
        <taxon>Nematoda</taxon>
        <taxon>Chromadorea</taxon>
        <taxon>Rhabditida</taxon>
        <taxon>Rhabditina</taxon>
        <taxon>Rhabditomorpha</taxon>
        <taxon>Rhabditoidea</taxon>
        <taxon>Rhabditidae</taxon>
        <taxon>Peloderinae</taxon>
        <taxon>Caenorhabditis</taxon>
    </lineage>
</organism>
<evidence type="ECO:0000313" key="7">
    <source>
        <dbReference type="EMBL" id="KAF1759892.1"/>
    </source>
</evidence>
<feature type="repeat" description="Filamin" evidence="4">
    <location>
        <begin position="1180"/>
        <end position="1276"/>
    </location>
</feature>
<feature type="repeat" description="Filamin" evidence="4">
    <location>
        <begin position="1739"/>
        <end position="1831"/>
    </location>
</feature>
<feature type="repeat" description="Filamin" evidence="4">
    <location>
        <begin position="2429"/>
        <end position="2523"/>
    </location>
</feature>
<dbReference type="PANTHER" id="PTHR38537:SF8">
    <property type="entry name" value="FILAMIN-A"/>
    <property type="match status" value="1"/>
</dbReference>
<dbReference type="CDD" id="cd21311">
    <property type="entry name" value="CH_dFLNA-like_rpt1"/>
    <property type="match status" value="1"/>
</dbReference>
<dbReference type="FunFam" id="1.10.418.10:FF:000006">
    <property type="entry name" value="Filamin-B isoform A"/>
    <property type="match status" value="1"/>
</dbReference>
<dbReference type="SMART" id="SM00033">
    <property type="entry name" value="CH"/>
    <property type="match status" value="2"/>
</dbReference>
<dbReference type="CDD" id="cd21230">
    <property type="entry name" value="CH_FLN_rpt2"/>
    <property type="match status" value="1"/>
</dbReference>
<dbReference type="PANTHER" id="PTHR38537">
    <property type="entry name" value="JITTERBUG, ISOFORM N"/>
    <property type="match status" value="1"/>
</dbReference>
<dbReference type="FunFam" id="2.60.40.10:FF:000096">
    <property type="entry name" value="filamin-C isoform X2"/>
    <property type="match status" value="1"/>
</dbReference>
<feature type="repeat" description="Filamin" evidence="4">
    <location>
        <begin position="2227"/>
        <end position="2301"/>
    </location>
</feature>
<feature type="region of interest" description="Disordered" evidence="5">
    <location>
        <begin position="1605"/>
        <end position="1655"/>
    </location>
</feature>
<feature type="repeat" description="Filamin" evidence="4">
    <location>
        <begin position="1670"/>
        <end position="1739"/>
    </location>
</feature>
<dbReference type="CTD" id="9808384"/>
<feature type="repeat" description="Filamin" evidence="4">
    <location>
        <begin position="731"/>
        <end position="826"/>
    </location>
</feature>
<sequence length="2523" mass="275254">MAQPKRHDQEEEVVPAIRHEDAEWKIIQQNTFTRWVNNHLQKAGESIGSLETEFSDGLKLIALAQVLSHKTVGKFNKKVAFRSQKLENVSLALNFFQNEENIKIINIDSTHIVDHNKKLILGLVWTLILHYSISMGWIQEKREDGQQEETPKQKLLNWIRNRLPGLPISNFTSDWNDGVALGALVNSMAPGALEDWENWSPNEALENTEKAMKSAQDLLKVAPLIAPAEMIHPEIDEMSVMTYLSQFPATKPVIVKPKVNATVSNLEKTLIINEPKEFDLKLSRDGYKPKIAIRDADGHEIHLTVKRVEDKDDAYKVKFTPTKVGPIQLEIGATDIHTFETQAIPEACTTCQVVPIARLLEYQKTAKVGESIKFTVVDAIEGPVEAIIVDPNGKEHRMAILESSQPGEHSFEYTIPVIGLHSVNVFHRKLPITGSPFPLRGKPKNAFKIWGRGIAPDGVRKNDVVGVHVESMDPDESISNANVSLEVAKKDGKHLPISVGYDEEAQTLHFEYEPKEAPEELEVIVKVAGDVVESHKVHVAPKSTSKIRAFGPGLEGGIVNEPCVFDVEMNGESADLSFAVEGPSKAEIGCNERPDGSAVLSYTPTAPGVYKVGVLANGEHIQDSPFVLRVTEAVPGLKPSATRVTGIDENKVYSVGEKIPFRVDTRLCGVDLVPKVEILDPTLNKISYGAREITPGIFEYTLIPEHAQKHKIDVSVGGVSVPGAPFSIKVKEATDASKLRIYGPGVEGPVYSKEPTRFTIDATQAGPGAVEVALADDHGEKVDLDVLDNQDGSFTVKYTAQRPGAYQLNVVFAGEEISPIAINVKPNVDVSGIRVDGLENAIVTVNVEKEIHVFTTDGENTRIVITSPSGRVVEAIIESTPTGFRVRFTPSEVGNYTIDVTYQDIPIEKSPFTLLSVDPSQPGSSGAEDVDLKQDPGESTLAEAEYVVCGSGPPRADLVTVSGPGLGPLVAQRSTFVLIDTTNAGFGDIDVYVDGPTRTPLHCVDNQDGILKMCFTPKQPGLYYLRVMFDNEHVPGSPMQIVAVAALLGSPSLLGADQRSKTESPYSSISSGSSSTPNPNPQASDFQSCRHFCNHPTSLLSESILIGSRLRPVINVGKLEPKGKGLQLLDYHNGKLYNIPLRINPDGTYSTDTPLMDVGEHKLQLLFDEIPVEEATVEVKKGTDVSKCRAFGPGLESAVVGEKAQFELDLDGAGEGALSMEMRGPAKAESRIQDKGNGKCSVEYVAKAPGEYEMTIKFGKDEKKEHVKGSPFKARVDYKKDPTQVAVIGLDEPAYRLKQPINFIIDTTKTKDLPVTAKIANEYGQHQPIVTRSTTNPRHYNVRFMPTGSQHTSIPVTIFYDGEKVGEKAIKVIPEMEPQLIKILHDKKKENQPITTFASHEGHVPFDVRECGNVKKIEARVFGPDGKERVSHVRSTESAGVYDVHFPTDMAGEYSVVFYLNGEEVAMKVPVIAEKIGKKEDVRKDDLFMHPEVAENQPTTLTYNHPIETKKKQTQKPHASIRVLAARPDAVRLEHIQEIIDNGHRVADRIVFTPTKLGANMLDVFYGGEQVDHVEYEAYGQLEFERIQAERAKVVVEREDDVDKYEKKYQDRSRGAAPSREDKEQLAAQYQEPLAAGKDKKNKKKEQQQQPLVPAQEIEQKPLEKFFTFQFNVRDLGCRAEELEAIVMPPAQKKEVAEIVDNHDGTILVKYTPKVHGSHELSILQNGAQLQGTPIKFYVDAYGDGWATVYGPGLQNAIVGEPATFTVCAKGSQAKELSVSIEGPAKSQIKIHDNKDGTCSAAWVPPVPGEYKVHVKLGGNAVRDSPFRVLVMGEGQKRSHLSVGSTSEVALPITQLELKGISASIKSPAGIEEPCFVRLLDGGRLGVSFTPRESGEHLITVKRDGKLVPKAPFKIKVDKSQVGDASKVEVTGAGKAKGITLQPNELLVDTSKAGYGGLSVSVQGPSKAELTCKEVKSGLIKVLYTPTEPGVYAIAIKFADHHVKDSPLTVQCTGKSAGRVIQTIQKGVEQHGICLPDQESLLFLKLLNTSPMDITARLMDPKGHTDDIEMRDLGQQYYQLKFTPKLEGIHTLSVMYKEAHVNGSPFQFTVGSFTEGGAHKIRAAGQGVVRGETGTLNAFNIYHREAGAGALAVSIEGPSKATLEFKDHKDGNCHVDYKVATPGEYVVAVKFNDQHIPDSPFKVFVAPATGEVRKLELAQFHDQGIPAGKAFTFTVLTHRAKGHLEAKVVAPNNEVDTIDIVPIEDGESYAMRFVPKETGNHFIHVTLDGAPMRDSPFRLRVGGKDLCDPTAIFASGDGLVKGTTGQKCEFVINTANAGAGILTVQMDGPSKATLDAYELEKGYKVRYTPLAPGSYFASIKYNGIHAPGSPFKIPVEGKELGGNGYNETSHVKIDAVAKTSKGTVAVVPEYQGDAAKVTAKGAGLNKFFPGRPAAFQIDTGLAGTNLLMVGVVTTKGPCEEVVVRHQGSGHYVCSYRIPDRVKGFVFIKYGDKEIPGSPFAIEP</sequence>
<feature type="repeat" description="Filamin" evidence="4">
    <location>
        <begin position="634"/>
        <end position="730"/>
    </location>
</feature>
<accession>A0A6A5H008</accession>
<feature type="repeat" description="Filamin" evidence="4">
    <location>
        <begin position="539"/>
        <end position="630"/>
    </location>
</feature>
<dbReference type="InterPro" id="IPR036872">
    <property type="entry name" value="CH_dom_sf"/>
</dbReference>
<dbReference type="InterPro" id="IPR013783">
    <property type="entry name" value="Ig-like_fold"/>
</dbReference>
<dbReference type="Proteomes" id="UP000483820">
    <property type="component" value="Chromosome IV"/>
</dbReference>
<dbReference type="EMBL" id="WUAV01000004">
    <property type="protein sequence ID" value="KAF1759892.1"/>
    <property type="molecule type" value="Genomic_DNA"/>
</dbReference>
<dbReference type="InterPro" id="IPR017868">
    <property type="entry name" value="Filamin/ABP280_repeat-like"/>
</dbReference>
<dbReference type="Pfam" id="PF00307">
    <property type="entry name" value="CH"/>
    <property type="match status" value="2"/>
</dbReference>
<gene>
    <name evidence="7" type="ORF">GCK72_016359</name>
</gene>
<dbReference type="InterPro" id="IPR044801">
    <property type="entry name" value="Filamin"/>
</dbReference>
<dbReference type="KEGG" id="crq:GCK72_016359"/>
<reference evidence="7 8" key="1">
    <citation type="submission" date="2019-12" db="EMBL/GenBank/DDBJ databases">
        <title>Chromosome-level assembly of the Caenorhabditis remanei genome.</title>
        <authorList>
            <person name="Teterina A.A."/>
            <person name="Willis J.H."/>
            <person name="Phillips P.C."/>
        </authorList>
    </citation>
    <scope>NUCLEOTIDE SEQUENCE [LARGE SCALE GENOMIC DNA]</scope>
    <source>
        <strain evidence="7 8">PX506</strain>
        <tissue evidence="7">Whole organism</tissue>
    </source>
</reference>
<feature type="repeat" description="Filamin" evidence="4">
    <location>
        <begin position="1828"/>
        <end position="1917"/>
    </location>
</feature>
<dbReference type="FunFam" id="2.60.40.10:FF:000140">
    <property type="entry name" value="FiLamiN (Actin binding protein) homolog"/>
    <property type="match status" value="1"/>
</dbReference>
<dbReference type="InterPro" id="IPR014756">
    <property type="entry name" value="Ig_E-set"/>
</dbReference>
<comment type="similarity">
    <text evidence="1">Belongs to the filamin family.</text>
</comment>
<evidence type="ECO:0000259" key="6">
    <source>
        <dbReference type="PROSITE" id="PS50021"/>
    </source>
</evidence>
<dbReference type="FunFam" id="2.60.40.10:FF:001719">
    <property type="entry name" value="FiLamiN (Actin binding protein) homolog"/>
    <property type="match status" value="1"/>
</dbReference>
<name>A0A6A5H008_CAERE</name>
<keyword evidence="2" id="KW-0677">Repeat</keyword>
<feature type="domain" description="Calponin-homology (CH)" evidence="6">
    <location>
        <begin position="149"/>
        <end position="252"/>
    </location>
</feature>
<keyword evidence="3" id="KW-0009">Actin-binding</keyword>
<evidence type="ECO:0000256" key="1">
    <source>
        <dbReference type="ARBA" id="ARBA00009238"/>
    </source>
</evidence>
<dbReference type="Gene3D" id="1.10.418.10">
    <property type="entry name" value="Calponin-like domain"/>
    <property type="match status" value="2"/>
</dbReference>
<feature type="compositionally biased region" description="Low complexity" evidence="5">
    <location>
        <begin position="1064"/>
        <end position="1077"/>
    </location>
</feature>
<evidence type="ECO:0000313" key="8">
    <source>
        <dbReference type="Proteomes" id="UP000483820"/>
    </source>
</evidence>
<feature type="repeat" description="Filamin" evidence="4">
    <location>
        <begin position="2027"/>
        <end position="2110"/>
    </location>
</feature>